<keyword evidence="1" id="KW-1185">Reference proteome</keyword>
<dbReference type="GeneID" id="116203033"/>
<accession>A0A6P8DGQ3</accession>
<evidence type="ECO:0000313" key="2">
    <source>
        <dbReference type="RefSeq" id="XP_031390553.1"/>
    </source>
</evidence>
<gene>
    <name evidence="2" type="primary">LOC116203033</name>
</gene>
<dbReference type="PANTHER" id="PTHR33874">
    <property type="entry name" value="RING FINGER PROTEIN"/>
    <property type="match status" value="1"/>
</dbReference>
<reference evidence="1" key="1">
    <citation type="journal article" date="2020" name="Plant Biotechnol. J.">
        <title>The pomegranate (Punica granatum L.) draft genome dissects genetic divergence between soft- and hard-seeded cultivars.</title>
        <authorList>
            <person name="Luo X."/>
            <person name="Li H."/>
            <person name="Wu Z."/>
            <person name="Yao W."/>
            <person name="Zhao P."/>
            <person name="Cao D."/>
            <person name="Yu H."/>
            <person name="Li K."/>
            <person name="Poudel K."/>
            <person name="Zhao D."/>
            <person name="Zhang F."/>
            <person name="Xia X."/>
            <person name="Chen L."/>
            <person name="Wang Q."/>
            <person name="Jing D."/>
            <person name="Cao S."/>
        </authorList>
    </citation>
    <scope>NUCLEOTIDE SEQUENCE [LARGE SCALE GENOMIC DNA]</scope>
    <source>
        <strain evidence="1">cv. Tunisia</strain>
    </source>
</reference>
<proteinExistence type="predicted"/>
<dbReference type="PANTHER" id="PTHR33874:SF4">
    <property type="entry name" value="EXPRESSED PROTEIN"/>
    <property type="match status" value="1"/>
</dbReference>
<evidence type="ECO:0000313" key="1">
    <source>
        <dbReference type="Proteomes" id="UP000515151"/>
    </source>
</evidence>
<dbReference type="OrthoDB" id="845076at2759"/>
<sequence>MGGHGAIEVAKTVLDVAEVAWTAIECHHHHHNSSHHGSNQEETHSPDHHGELEAIRCENRRLRSVLEQNLNLLRNLSQSPSFVNDCPPDLYARLLETVESKKFLNRIEDLQQASVNGISNEFPFREATGADFQSAEILINVNEEEPSWWVWVTDDMFPSNVEERSGIDNENYVVITEEHVVDGVANFMARCIISNPKVQRLSPQELQKTLAKALGASGVGKVEKMITIWHAGKLFYTLSTWGLALAGIYRSRAILKLAATGVHTTSKAILRAL</sequence>
<organism evidence="1 2">
    <name type="scientific">Punica granatum</name>
    <name type="common">Pomegranate</name>
    <dbReference type="NCBI Taxonomy" id="22663"/>
    <lineage>
        <taxon>Eukaryota</taxon>
        <taxon>Viridiplantae</taxon>
        <taxon>Streptophyta</taxon>
        <taxon>Embryophyta</taxon>
        <taxon>Tracheophyta</taxon>
        <taxon>Spermatophyta</taxon>
        <taxon>Magnoliopsida</taxon>
        <taxon>eudicotyledons</taxon>
        <taxon>Gunneridae</taxon>
        <taxon>Pentapetalae</taxon>
        <taxon>rosids</taxon>
        <taxon>malvids</taxon>
        <taxon>Myrtales</taxon>
        <taxon>Lythraceae</taxon>
        <taxon>Punica</taxon>
    </lineage>
</organism>
<protein>
    <submittedName>
        <fullName evidence="2">Uncharacterized protein LOC116203033</fullName>
    </submittedName>
</protein>
<name>A0A6P8DGQ3_PUNGR</name>
<dbReference type="RefSeq" id="XP_031390553.1">
    <property type="nucleotide sequence ID" value="XM_031534693.1"/>
</dbReference>
<reference evidence="2" key="2">
    <citation type="submission" date="2025-08" db="UniProtKB">
        <authorList>
            <consortium name="RefSeq"/>
        </authorList>
    </citation>
    <scope>IDENTIFICATION</scope>
    <source>
        <tissue evidence="2">Leaf</tissue>
    </source>
</reference>
<dbReference type="Proteomes" id="UP000515151">
    <property type="component" value="Chromosome 4"/>
</dbReference>
<dbReference type="AlphaFoldDB" id="A0A6P8DGQ3"/>